<dbReference type="CDD" id="cd01338">
    <property type="entry name" value="MDH_chloroplast-like"/>
    <property type="match status" value="1"/>
</dbReference>
<dbReference type="GO" id="GO:0006108">
    <property type="term" value="P:malate metabolic process"/>
    <property type="evidence" value="ECO:0007669"/>
    <property type="project" value="InterPro"/>
</dbReference>
<evidence type="ECO:0000256" key="4">
    <source>
        <dbReference type="ARBA" id="ARBA00013132"/>
    </source>
</evidence>
<evidence type="ECO:0000256" key="12">
    <source>
        <dbReference type="ARBA" id="ARBA00033185"/>
    </source>
</evidence>
<dbReference type="SUPFAM" id="SSF56327">
    <property type="entry name" value="LDH C-terminal domain-like"/>
    <property type="match status" value="1"/>
</dbReference>
<dbReference type="GO" id="GO:0046554">
    <property type="term" value="F:L-malate dehydrogenase (NADP+) activity"/>
    <property type="evidence" value="ECO:0007669"/>
    <property type="project" value="UniProtKB-EC"/>
</dbReference>
<feature type="domain" description="Lactate/malate dehydrogenase C-terminal" evidence="15">
    <location>
        <begin position="246"/>
        <end position="413"/>
    </location>
</feature>
<evidence type="ECO:0000256" key="5">
    <source>
        <dbReference type="ARBA" id="ARBA00016572"/>
    </source>
</evidence>
<dbReference type="Pfam" id="PF00056">
    <property type="entry name" value="Ldh_1_N"/>
    <property type="match status" value="1"/>
</dbReference>
<reference evidence="16 17" key="1">
    <citation type="journal article" date="2023" name="Hortic Res">
        <title>Pangenome of water caltrop reveals structural variations and asymmetric subgenome divergence after allopolyploidization.</title>
        <authorList>
            <person name="Zhang X."/>
            <person name="Chen Y."/>
            <person name="Wang L."/>
            <person name="Yuan Y."/>
            <person name="Fang M."/>
            <person name="Shi L."/>
            <person name="Lu R."/>
            <person name="Comes H.P."/>
            <person name="Ma Y."/>
            <person name="Chen Y."/>
            <person name="Huang G."/>
            <person name="Zhou Y."/>
            <person name="Zheng Z."/>
            <person name="Qiu Y."/>
        </authorList>
    </citation>
    <scope>NUCLEOTIDE SEQUENCE [LARGE SCALE GENOMIC DNA]</scope>
    <source>
        <strain evidence="16">F231</strain>
    </source>
</reference>
<evidence type="ECO:0000256" key="10">
    <source>
        <dbReference type="ARBA" id="ARBA00023002"/>
    </source>
</evidence>
<dbReference type="PANTHER" id="PTHR23382">
    <property type="entry name" value="MALATE DEHYDROGENASE"/>
    <property type="match status" value="1"/>
</dbReference>
<keyword evidence="10" id="KW-0560">Oxidoreductase</keyword>
<evidence type="ECO:0000256" key="2">
    <source>
        <dbReference type="ARBA" id="ARBA00009613"/>
    </source>
</evidence>
<dbReference type="NCBIfam" id="TIGR01759">
    <property type="entry name" value="MalateDH-SF1"/>
    <property type="match status" value="1"/>
</dbReference>
<comment type="caution">
    <text evidence="16">The sequence shown here is derived from an EMBL/GenBank/DDBJ whole genome shotgun (WGS) entry which is preliminary data.</text>
</comment>
<keyword evidence="6" id="KW-0150">Chloroplast</keyword>
<dbReference type="AlphaFoldDB" id="A0AAN7R466"/>
<dbReference type="InterPro" id="IPR001252">
    <property type="entry name" value="Malate_DH_AS"/>
</dbReference>
<comment type="subunit">
    <text evidence="3">Homodimer.</text>
</comment>
<evidence type="ECO:0000256" key="7">
    <source>
        <dbReference type="ARBA" id="ARBA00022640"/>
    </source>
</evidence>
<comment type="catalytic activity">
    <reaction evidence="13">
        <text>(S)-malate + NADP(+) = oxaloacetate + NADPH + H(+)</text>
        <dbReference type="Rhea" id="RHEA:10824"/>
        <dbReference type="ChEBI" id="CHEBI:15378"/>
        <dbReference type="ChEBI" id="CHEBI:15589"/>
        <dbReference type="ChEBI" id="CHEBI:16452"/>
        <dbReference type="ChEBI" id="CHEBI:57783"/>
        <dbReference type="ChEBI" id="CHEBI:58349"/>
        <dbReference type="EC" id="1.1.1.82"/>
    </reaction>
</comment>
<dbReference type="InterPro" id="IPR011273">
    <property type="entry name" value="Malate_DH_NADP-dep_pln"/>
</dbReference>
<evidence type="ECO:0000259" key="14">
    <source>
        <dbReference type="Pfam" id="PF00056"/>
    </source>
</evidence>
<organism evidence="16 17">
    <name type="scientific">Trapa natans</name>
    <name type="common">Water chestnut</name>
    <dbReference type="NCBI Taxonomy" id="22666"/>
    <lineage>
        <taxon>Eukaryota</taxon>
        <taxon>Viridiplantae</taxon>
        <taxon>Streptophyta</taxon>
        <taxon>Embryophyta</taxon>
        <taxon>Tracheophyta</taxon>
        <taxon>Spermatophyta</taxon>
        <taxon>Magnoliopsida</taxon>
        <taxon>eudicotyledons</taxon>
        <taxon>Gunneridae</taxon>
        <taxon>Pentapetalae</taxon>
        <taxon>rosids</taxon>
        <taxon>malvids</taxon>
        <taxon>Myrtales</taxon>
        <taxon>Lythraceae</taxon>
        <taxon>Trapa</taxon>
    </lineage>
</organism>
<dbReference type="Pfam" id="PF02866">
    <property type="entry name" value="Ldh_1_C"/>
    <property type="match status" value="1"/>
</dbReference>
<comment type="similarity">
    <text evidence="2">Belongs to the LDH/MDH superfamily. MDH type 2 family.</text>
</comment>
<dbReference type="InterPro" id="IPR010945">
    <property type="entry name" value="Malate_DH_type2"/>
</dbReference>
<evidence type="ECO:0000256" key="11">
    <source>
        <dbReference type="ARBA" id="ARBA00023157"/>
    </source>
</evidence>
<dbReference type="Gene3D" id="3.90.110.10">
    <property type="entry name" value="Lactate dehydrogenase/glycoside hydrolase, family 4, C-terminal"/>
    <property type="match status" value="1"/>
</dbReference>
<keyword evidence="11" id="KW-1015">Disulfide bond</keyword>
<dbReference type="FunFam" id="3.40.50.720:FF:000144">
    <property type="entry name" value="Malate dehydrogenase [NADP]"/>
    <property type="match status" value="1"/>
</dbReference>
<protein>
    <recommendedName>
        <fullName evidence="5">Malate dehydrogenase [NADP], chloroplastic</fullName>
        <ecNumber evidence="4">1.1.1.82</ecNumber>
    </recommendedName>
    <alternativeName>
        <fullName evidence="12">NADP-MDH</fullName>
    </alternativeName>
</protein>
<evidence type="ECO:0000313" key="17">
    <source>
        <dbReference type="Proteomes" id="UP001346149"/>
    </source>
</evidence>
<keyword evidence="8" id="KW-0521">NADP</keyword>
<dbReference type="FunFam" id="3.90.110.10:FF:000002">
    <property type="entry name" value="Malate dehydrogenase"/>
    <property type="match status" value="1"/>
</dbReference>
<dbReference type="InterPro" id="IPR036291">
    <property type="entry name" value="NAD(P)-bd_dom_sf"/>
</dbReference>
<dbReference type="EC" id="1.1.1.82" evidence="4"/>
<dbReference type="EMBL" id="JAXQNO010000013">
    <property type="protein sequence ID" value="KAK4785163.1"/>
    <property type="molecule type" value="Genomic_DNA"/>
</dbReference>
<evidence type="ECO:0000313" key="16">
    <source>
        <dbReference type="EMBL" id="KAK4785163.1"/>
    </source>
</evidence>
<dbReference type="PROSITE" id="PS00068">
    <property type="entry name" value="MDH"/>
    <property type="match status" value="1"/>
</dbReference>
<keyword evidence="7" id="KW-0934">Plastid</keyword>
<sequence length="503" mass="55672">MAVAELTAPPICLKSTLRSSRLSYLSARFSSRSHRSFRLLHRAGTARISCSVNQAPAVAVKTEDPKSKSSDCYGVFCLTYDLKAEDETKSWKKLINIAVSGAAGMISNHLLFKLASGQVFGPDQPIALKLLGSERSFQALEGVAMELEDSLYPLLREVKIGIDPYEVFQDAEWALLIGAKPRGPGMERADLLDINGQIFAEQGKALNAVASPNVKVIVVGNPCNTNTLICLKNAPNIPAKNFHALTRLDENRAKCQLALKAGVFYDKVSNVTIWGNHSTTQVPDFLNARINGLPVKQVITDHKWLEEEFTEKVQKRGGALIQKWGRSSAASTAVSIVDAIKSLVTPTPEGDWFSSGVYTDGNPYGISEGIVFSMPCRSKGDGDYEFVKDVIFDHYLLKKITKVCRNTLEVKIDYASSDELSHMIYRPKPNCWLRRDAWLILPERESDSVICQRTQCFQERCDSIQAPSRCSQIEDMKATYCNLGVDQVIDNHLIGKRSSTCVI</sequence>
<gene>
    <name evidence="16" type="ORF">SAY86_001852</name>
</gene>
<evidence type="ECO:0000256" key="3">
    <source>
        <dbReference type="ARBA" id="ARBA00011738"/>
    </source>
</evidence>
<dbReference type="GO" id="GO:0009507">
    <property type="term" value="C:chloroplast"/>
    <property type="evidence" value="ECO:0007669"/>
    <property type="project" value="UniProtKB-SubCell"/>
</dbReference>
<evidence type="ECO:0000256" key="13">
    <source>
        <dbReference type="ARBA" id="ARBA00047976"/>
    </source>
</evidence>
<name>A0AAN7R466_TRANT</name>
<evidence type="ECO:0000256" key="1">
    <source>
        <dbReference type="ARBA" id="ARBA00004229"/>
    </source>
</evidence>
<comment type="subcellular location">
    <subcellularLocation>
        <location evidence="1">Plastid</location>
        <location evidence="1">Chloroplast</location>
    </subcellularLocation>
</comment>
<dbReference type="InterPro" id="IPR001236">
    <property type="entry name" value="Lactate/malate_DH_N"/>
</dbReference>
<dbReference type="SUPFAM" id="SSF51735">
    <property type="entry name" value="NAD(P)-binding Rossmann-fold domains"/>
    <property type="match status" value="1"/>
</dbReference>
<dbReference type="NCBIfam" id="TIGR01757">
    <property type="entry name" value="Malate-DH_plant"/>
    <property type="match status" value="1"/>
</dbReference>
<dbReference type="InterPro" id="IPR015955">
    <property type="entry name" value="Lactate_DH/Glyco_Ohase_4_C"/>
</dbReference>
<proteinExistence type="inferred from homology"/>
<evidence type="ECO:0000256" key="6">
    <source>
        <dbReference type="ARBA" id="ARBA00022528"/>
    </source>
</evidence>
<feature type="domain" description="Lactate/malate dehydrogenase N-terminal" evidence="14">
    <location>
        <begin position="96"/>
        <end position="243"/>
    </location>
</feature>
<keyword evidence="17" id="KW-1185">Reference proteome</keyword>
<evidence type="ECO:0000259" key="15">
    <source>
        <dbReference type="Pfam" id="PF02866"/>
    </source>
</evidence>
<dbReference type="Gene3D" id="3.40.50.720">
    <property type="entry name" value="NAD(P)-binding Rossmann-like Domain"/>
    <property type="match status" value="1"/>
</dbReference>
<dbReference type="Proteomes" id="UP001346149">
    <property type="component" value="Unassembled WGS sequence"/>
</dbReference>
<dbReference type="InterPro" id="IPR022383">
    <property type="entry name" value="Lactate/malate_DH_C"/>
</dbReference>
<evidence type="ECO:0000256" key="9">
    <source>
        <dbReference type="ARBA" id="ARBA00022946"/>
    </source>
</evidence>
<dbReference type="NCBIfam" id="NF003916">
    <property type="entry name" value="PRK05442.1"/>
    <property type="match status" value="1"/>
</dbReference>
<evidence type="ECO:0000256" key="8">
    <source>
        <dbReference type="ARBA" id="ARBA00022857"/>
    </source>
</evidence>
<keyword evidence="9" id="KW-0809">Transit peptide</keyword>
<accession>A0AAN7R466</accession>